<dbReference type="InParanoid" id="A0A1X7UY47"/>
<dbReference type="SUPFAM" id="SSF81296">
    <property type="entry name" value="E set domains"/>
    <property type="match status" value="1"/>
</dbReference>
<dbReference type="Gene3D" id="2.60.40.770">
    <property type="match status" value="1"/>
</dbReference>
<name>A0A1X7UY47_AMPQE</name>
<dbReference type="SMART" id="SM00737">
    <property type="entry name" value="ML"/>
    <property type="match status" value="1"/>
</dbReference>
<sequence>HYNSEIGFTNCLIANKFITINEVQLIPPLPLIRGTNVNLKGIVHIHKKIDWMMAKFLITYNFRHELNITFVDENLNGCDLIADILKQNCPLLPGRYNLSATQEVLKLYWPGFYEGKFTIYNENGDQLFCEEMSLLMK</sequence>
<reference evidence="2" key="1">
    <citation type="submission" date="2017-05" db="UniProtKB">
        <authorList>
            <consortium name="EnsemblMetazoa"/>
        </authorList>
    </citation>
    <scope>IDENTIFICATION</scope>
</reference>
<evidence type="ECO:0000313" key="2">
    <source>
        <dbReference type="EnsemblMetazoa" id="Aqu2.1.32616_001"/>
    </source>
</evidence>
<dbReference type="InterPro" id="IPR014756">
    <property type="entry name" value="Ig_E-set"/>
</dbReference>
<accession>A0A1X7UY47</accession>
<evidence type="ECO:0000259" key="1">
    <source>
        <dbReference type="SMART" id="SM00737"/>
    </source>
</evidence>
<protein>
    <recommendedName>
        <fullName evidence="1">MD-2-related lipid-recognition domain-containing protein</fullName>
    </recommendedName>
</protein>
<dbReference type="EnsemblMetazoa" id="Aqu2.1.32616_001">
    <property type="protein sequence ID" value="Aqu2.1.32616_001"/>
    <property type="gene ID" value="Aqu2.1.32616"/>
</dbReference>
<proteinExistence type="predicted"/>
<dbReference type="AlphaFoldDB" id="A0A1X7UY47"/>
<feature type="domain" description="MD-2-related lipid-recognition" evidence="1">
    <location>
        <begin position="8"/>
        <end position="134"/>
    </location>
</feature>
<organism evidence="2">
    <name type="scientific">Amphimedon queenslandica</name>
    <name type="common">Sponge</name>
    <dbReference type="NCBI Taxonomy" id="400682"/>
    <lineage>
        <taxon>Eukaryota</taxon>
        <taxon>Metazoa</taxon>
        <taxon>Porifera</taxon>
        <taxon>Demospongiae</taxon>
        <taxon>Heteroscleromorpha</taxon>
        <taxon>Haplosclerida</taxon>
        <taxon>Niphatidae</taxon>
        <taxon>Amphimedon</taxon>
    </lineage>
</organism>
<dbReference type="InterPro" id="IPR003172">
    <property type="entry name" value="ML_dom"/>
</dbReference>
<dbReference type="Pfam" id="PF02221">
    <property type="entry name" value="E1_DerP2_DerF2"/>
    <property type="match status" value="1"/>
</dbReference>